<dbReference type="SUPFAM" id="SSF49835">
    <property type="entry name" value="Virus attachment protein globular domain"/>
    <property type="match status" value="1"/>
</dbReference>
<evidence type="ECO:0000256" key="6">
    <source>
        <dbReference type="ARBA" id="ARBA00022581"/>
    </source>
</evidence>
<evidence type="ECO:0000313" key="13">
    <source>
        <dbReference type="EMBL" id="AIT70995.1"/>
    </source>
</evidence>
<dbReference type="EMBL" id="KM190146">
    <property type="protein sequence ID" value="AIT70995.1"/>
    <property type="molecule type" value="Genomic_DNA"/>
</dbReference>
<dbReference type="InterPro" id="IPR008982">
    <property type="entry name" value="Adenovirus_pIV-like_att"/>
</dbReference>
<comment type="subcellular location">
    <subcellularLocation>
        <location evidence="1">Host nucleus</location>
    </subcellularLocation>
    <subcellularLocation>
        <location evidence="2">Virion</location>
    </subcellularLocation>
</comment>
<proteinExistence type="inferred from homology"/>
<keyword evidence="4" id="KW-0167">Capsid protein</keyword>
<evidence type="ECO:0000256" key="7">
    <source>
        <dbReference type="ARBA" id="ARBA00022804"/>
    </source>
</evidence>
<dbReference type="Gene3D" id="6.20.10.20">
    <property type="match status" value="1"/>
</dbReference>
<keyword evidence="10" id="KW-1233">Viral attachment to host adhesion receptor</keyword>
<dbReference type="Gene3D" id="2.60.90.10">
    <property type="entry name" value="Adenovirus pIV-related, attachment domain"/>
    <property type="match status" value="1"/>
</dbReference>
<dbReference type="GO" id="GO:0042025">
    <property type="term" value="C:host cell nucleus"/>
    <property type="evidence" value="ECO:0007669"/>
    <property type="project" value="UniProtKB-SubCell"/>
</dbReference>
<dbReference type="GeneID" id="22220272"/>
<dbReference type="KEGG" id="vg:22220272"/>
<dbReference type="Gene3D" id="2.10.25.20">
    <property type="entry name" value="reovirus attachment protein sigma1, domain 1"/>
    <property type="match status" value="1"/>
</dbReference>
<evidence type="ECO:0000256" key="5">
    <source>
        <dbReference type="ARBA" id="ARBA00022562"/>
    </source>
</evidence>
<feature type="domain" description="Adenoviral fibre protein knob" evidence="12">
    <location>
        <begin position="132"/>
        <end position="316"/>
    </location>
</feature>
<evidence type="ECO:0000256" key="2">
    <source>
        <dbReference type="ARBA" id="ARBA00004328"/>
    </source>
</evidence>
<dbReference type="InterPro" id="IPR000978">
    <property type="entry name" value="Adeno_fibre_knob"/>
</dbReference>
<evidence type="ECO:0000256" key="9">
    <source>
        <dbReference type="ARBA" id="ARBA00022921"/>
    </source>
</evidence>
<dbReference type="SUPFAM" id="SSF51225">
    <property type="entry name" value="Fibre shaft of virus attachment proteins"/>
    <property type="match status" value="1"/>
</dbReference>
<accession>A0A097IWB0</accession>
<keyword evidence="8" id="KW-0946">Virion</keyword>
<protein>
    <submittedName>
        <fullName evidence="13">Fiber</fullName>
    </submittedName>
</protein>
<dbReference type="Proteomes" id="UP000128946">
    <property type="component" value="Segment"/>
</dbReference>
<evidence type="ECO:0000256" key="8">
    <source>
        <dbReference type="ARBA" id="ARBA00022844"/>
    </source>
</evidence>
<dbReference type="GO" id="GO:0046718">
    <property type="term" value="P:symbiont entry into host cell"/>
    <property type="evidence" value="ECO:0007669"/>
    <property type="project" value="UniProtKB-KW"/>
</dbReference>
<organism evidence="13 14">
    <name type="scientific">Simian adenovirus DM-2014</name>
    <dbReference type="NCBI Taxonomy" id="1560346"/>
    <lineage>
        <taxon>Viruses</taxon>
        <taxon>Varidnaviria</taxon>
        <taxon>Bamfordvirae</taxon>
        <taxon>Preplasmiviricota</taxon>
        <taxon>Polisuviricotina</taxon>
        <taxon>Pharingeaviricetes</taxon>
        <taxon>Rowavirales</taxon>
        <taxon>Adenoviridae</taxon>
        <taxon>Mastadenovirus</taxon>
        <taxon>Mastadenovirus rhesi</taxon>
        <taxon>Simian mastadenovirus H</taxon>
        <taxon>simian adenovirus 54</taxon>
    </lineage>
</organism>
<evidence type="ECO:0000256" key="3">
    <source>
        <dbReference type="ARBA" id="ARBA00006685"/>
    </source>
</evidence>
<comment type="similarity">
    <text evidence="3">Belongs to the adenoviridae fiber family.</text>
</comment>
<evidence type="ECO:0000256" key="1">
    <source>
        <dbReference type="ARBA" id="ARBA00004147"/>
    </source>
</evidence>
<reference evidence="13 14" key="1">
    <citation type="submission" date="2014-07" db="EMBL/GenBank/DDBJ databases">
        <title>Full genome sequence analysis of a novel adenovirus of rhesus macaque origin indicates a new simian adenovirus serotype and species.</title>
        <authorList>
            <person name="Malouli D."/>
            <person name="Howell G.L."/>
            <person name="Legasse A.W."/>
            <person name="Kahl C."/>
            <person name="Axthelm M.K."/>
            <person name="Hansen S.G."/>
            <person name="Frueh K."/>
        </authorList>
    </citation>
    <scope>NUCLEOTIDE SEQUENCE [LARGE SCALE GENOMIC DNA]</scope>
    <source>
        <strain evidence="13">23336</strain>
    </source>
</reference>
<dbReference type="InterPro" id="IPR009013">
    <property type="entry name" value="Attachment_protein_shaft_sf"/>
</dbReference>
<name>A0A097IWB0_9ADEN</name>
<evidence type="ECO:0000256" key="11">
    <source>
        <dbReference type="ARBA" id="ARBA00023296"/>
    </source>
</evidence>
<evidence type="ECO:0000256" key="10">
    <source>
        <dbReference type="ARBA" id="ARBA00023165"/>
    </source>
</evidence>
<dbReference type="InterPro" id="IPR000931">
    <property type="entry name" value="Adeno_fibre"/>
</dbReference>
<dbReference type="RefSeq" id="YP_009109596.1">
    <property type="nucleotide sequence ID" value="NC_025678.1"/>
</dbReference>
<dbReference type="InterPro" id="IPR000939">
    <property type="entry name" value="Adenobir_fibre_prot_rpt/shaft"/>
</dbReference>
<dbReference type="OrthoDB" id="14820at10239"/>
<evidence type="ECO:0000313" key="14">
    <source>
        <dbReference type="Proteomes" id="UP000128946"/>
    </source>
</evidence>
<keyword evidence="6" id="KW-0945">Host-virus interaction</keyword>
<dbReference type="GO" id="GO:0019028">
    <property type="term" value="C:viral capsid"/>
    <property type="evidence" value="ECO:0007669"/>
    <property type="project" value="UniProtKB-KW"/>
</dbReference>
<dbReference type="Pfam" id="PF00608">
    <property type="entry name" value="Adeno_shaft"/>
    <property type="match status" value="2"/>
</dbReference>
<keyword evidence="11" id="KW-1160">Virus entry into host cell</keyword>
<dbReference type="Pfam" id="PF00541">
    <property type="entry name" value="Adeno_knob"/>
    <property type="match status" value="1"/>
</dbReference>
<evidence type="ECO:0000259" key="12">
    <source>
        <dbReference type="Pfam" id="PF00541"/>
    </source>
</evidence>
<sequence>MFILQMKRARAVTEDFNPVYPYNTPANGTTVPFTTPPFISSEGFKETPPGTLSLNYQSPLSVTNNQLSLKIGKGLSLSSEGQLQTTNLTSPPLSNINNTLQLSYTDGLTLLQNALAVNLGEGLAFNNKKITLDPLTLWTGPAAEPNAVVLPTGGSSTTYNACVTLSLTKVGPLVYGTISLIGIGAPLTPLAANVNSVKLSLTFDNNGELTGPDLDADNFGIRLGNTIDSTSQVNKVQFMPNVTTYPYNTEGAAGAGHYISAPGLVNTDSGKPCLLIVSLNTLVSTGFSLTFEWTGLLNYNVTLGTSTFFFSYLSQTQ</sequence>
<keyword evidence="14" id="KW-1185">Reference proteome</keyword>
<dbReference type="PRINTS" id="PR00307">
    <property type="entry name" value="ADENOVSFIBRE"/>
</dbReference>
<keyword evidence="7" id="KW-1161">Viral attachment to host cell</keyword>
<dbReference type="GO" id="GO:0007155">
    <property type="term" value="P:cell adhesion"/>
    <property type="evidence" value="ECO:0007669"/>
    <property type="project" value="InterPro"/>
</dbReference>
<keyword evidence="5" id="KW-1048">Host nucleus</keyword>
<dbReference type="GO" id="GO:0098671">
    <property type="term" value="P:adhesion receptor-mediated virion attachment to host cell"/>
    <property type="evidence" value="ECO:0007669"/>
    <property type="project" value="UniProtKB-KW"/>
</dbReference>
<evidence type="ECO:0000256" key="4">
    <source>
        <dbReference type="ARBA" id="ARBA00022561"/>
    </source>
</evidence>
<keyword evidence="9" id="KW-0426">Late protein</keyword>